<dbReference type="InterPro" id="IPR015422">
    <property type="entry name" value="PyrdxlP-dep_Trfase_small"/>
</dbReference>
<dbReference type="InterPro" id="IPR005814">
    <property type="entry name" value="Aminotrans_3"/>
</dbReference>
<proteinExistence type="inferred from homology"/>
<accession>A0ABV9HX86</accession>
<dbReference type="InterPro" id="IPR002575">
    <property type="entry name" value="Aminoglycoside_PTrfase"/>
</dbReference>
<sequence>MKEQLQAAFGLEVIDIVKLNGYDNSNYLVKSKQGTFIFKTYLNNTETFNAVEAENLVLLHLQSFTKALFPKPIPFKDASYVKILSVHGKNHICRLLSFLEGSFLGEVAHSKTVFQSLGTFLAELDLSLQNFSNDTIKARRWEWDIASLELNTKYIPDIPNATDRNLVHYFFLQYREIVSPLSESLRKQLIHNDANEWNVLVKDDQISGIIDFGDVAYSYLINELAVAITYACYDKENPIPCACLILESYHDTLPIQEIEVSVLYYLIAARLCISVCNSAHAKKVNPDNTYASVSEKNAWSMLYRLLEINPIYAENEFRKAIGLPVKKVDTTAVVLQKRNKHISTIVSYSYNEPIYMVRSAFQYMYDAYGNTFLDAYNNIPHVGHSHPKVVMAGQQLMVRLNTNTRYLYDELSAYAERLVATFPSSLNKVFFVNSGSAASDLAIRLAKAYTNREKIMVMESGYHGNTQTSIDISDYKFNNPKGQGQKDYIVKTTIPDTYKGKYTLQIQNAGELYAKEAVVQIQQHAHTIAAFIAEPVVGCAGQIPLAAGYLKPVYEAIRDQGGVCISDEVQTGFGRLGEHFWGYEAQNVIPDIVIMGKPIANGHPMGAVICTDQIAASFEEGVEFFSSFGGNPVSCAVALSVLEVIEEEGLQENARNVGNYYKECLKELQKKYKCIGDVRGSGLFLGIEIVLDGTTKPNTDLATTIKNELRDRHILISTDGPHNNVLKTKPALCFTKANVDTVVDALSELLFEHYNSVIC</sequence>
<protein>
    <submittedName>
        <fullName evidence="5">Aminotransferase class III-fold pyridoxal phosphate-dependent enzyme</fullName>
    </submittedName>
</protein>
<keyword evidence="6" id="KW-1185">Reference proteome</keyword>
<evidence type="ECO:0000259" key="4">
    <source>
        <dbReference type="Pfam" id="PF01636"/>
    </source>
</evidence>
<keyword evidence="5" id="KW-0808">Transferase</keyword>
<comment type="caution">
    <text evidence="5">The sequence shown here is derived from an EMBL/GenBank/DDBJ whole genome shotgun (WGS) entry which is preliminary data.</text>
</comment>
<keyword evidence="3" id="KW-0663">Pyridoxal phosphate</keyword>
<evidence type="ECO:0000256" key="2">
    <source>
        <dbReference type="ARBA" id="ARBA00008954"/>
    </source>
</evidence>
<organism evidence="5 6">
    <name type="scientific">Dokdonia ponticola</name>
    <dbReference type="NCBI Taxonomy" id="2041041"/>
    <lineage>
        <taxon>Bacteria</taxon>
        <taxon>Pseudomonadati</taxon>
        <taxon>Bacteroidota</taxon>
        <taxon>Flavobacteriia</taxon>
        <taxon>Flavobacteriales</taxon>
        <taxon>Flavobacteriaceae</taxon>
        <taxon>Dokdonia</taxon>
    </lineage>
</organism>
<dbReference type="Pfam" id="PF00202">
    <property type="entry name" value="Aminotran_3"/>
    <property type="match status" value="1"/>
</dbReference>
<dbReference type="RefSeq" id="WP_379978724.1">
    <property type="nucleotide sequence ID" value="NZ_JBHSFV010000006.1"/>
</dbReference>
<dbReference type="GO" id="GO:0008483">
    <property type="term" value="F:transaminase activity"/>
    <property type="evidence" value="ECO:0007669"/>
    <property type="project" value="UniProtKB-KW"/>
</dbReference>
<dbReference type="Gene3D" id="3.40.640.10">
    <property type="entry name" value="Type I PLP-dependent aspartate aminotransferase-like (Major domain)"/>
    <property type="match status" value="1"/>
</dbReference>
<dbReference type="SUPFAM" id="SSF53383">
    <property type="entry name" value="PLP-dependent transferases"/>
    <property type="match status" value="1"/>
</dbReference>
<dbReference type="CDD" id="cd00610">
    <property type="entry name" value="OAT_like"/>
    <property type="match status" value="1"/>
</dbReference>
<evidence type="ECO:0000313" key="6">
    <source>
        <dbReference type="Proteomes" id="UP001596043"/>
    </source>
</evidence>
<dbReference type="EMBL" id="JBHSFV010000006">
    <property type="protein sequence ID" value="MFC4634453.1"/>
    <property type="molecule type" value="Genomic_DNA"/>
</dbReference>
<dbReference type="Gene3D" id="3.30.200.20">
    <property type="entry name" value="Phosphorylase Kinase, domain 1"/>
    <property type="match status" value="1"/>
</dbReference>
<evidence type="ECO:0000256" key="3">
    <source>
        <dbReference type="ARBA" id="ARBA00022898"/>
    </source>
</evidence>
<dbReference type="Proteomes" id="UP001596043">
    <property type="component" value="Unassembled WGS sequence"/>
</dbReference>
<dbReference type="InterPro" id="IPR015421">
    <property type="entry name" value="PyrdxlP-dep_Trfase_major"/>
</dbReference>
<evidence type="ECO:0000313" key="5">
    <source>
        <dbReference type="EMBL" id="MFC4634453.1"/>
    </source>
</evidence>
<dbReference type="PROSITE" id="PS00600">
    <property type="entry name" value="AA_TRANSFER_CLASS_3"/>
    <property type="match status" value="1"/>
</dbReference>
<keyword evidence="5" id="KW-0032">Aminotransferase</keyword>
<reference evidence="6" key="1">
    <citation type="journal article" date="2019" name="Int. J. Syst. Evol. Microbiol.">
        <title>The Global Catalogue of Microorganisms (GCM) 10K type strain sequencing project: providing services to taxonomists for standard genome sequencing and annotation.</title>
        <authorList>
            <consortium name="The Broad Institute Genomics Platform"/>
            <consortium name="The Broad Institute Genome Sequencing Center for Infectious Disease"/>
            <person name="Wu L."/>
            <person name="Ma J."/>
        </authorList>
    </citation>
    <scope>NUCLEOTIDE SEQUENCE [LARGE SCALE GENOMIC DNA]</scope>
    <source>
        <strain evidence="6">YJ-61-S</strain>
    </source>
</reference>
<evidence type="ECO:0000256" key="1">
    <source>
        <dbReference type="ARBA" id="ARBA00001933"/>
    </source>
</evidence>
<feature type="domain" description="Aminoglycoside phosphotransferase" evidence="4">
    <location>
        <begin position="20"/>
        <end position="232"/>
    </location>
</feature>
<dbReference type="PANTHER" id="PTHR45688">
    <property type="match status" value="1"/>
</dbReference>
<comment type="similarity">
    <text evidence="2">Belongs to the class-III pyridoxal-phosphate-dependent aminotransferase family.</text>
</comment>
<dbReference type="SUPFAM" id="SSF56112">
    <property type="entry name" value="Protein kinase-like (PK-like)"/>
    <property type="match status" value="1"/>
</dbReference>
<dbReference type="Pfam" id="PF01636">
    <property type="entry name" value="APH"/>
    <property type="match status" value="1"/>
</dbReference>
<dbReference type="PANTHER" id="PTHR45688:SF13">
    <property type="entry name" value="ALANINE--GLYOXYLATE AMINOTRANSFERASE 2-LIKE"/>
    <property type="match status" value="1"/>
</dbReference>
<dbReference type="InterPro" id="IPR011009">
    <property type="entry name" value="Kinase-like_dom_sf"/>
</dbReference>
<name>A0ABV9HX86_9FLAO</name>
<comment type="cofactor">
    <cofactor evidence="1">
        <name>pyridoxal 5'-phosphate</name>
        <dbReference type="ChEBI" id="CHEBI:597326"/>
    </cofactor>
</comment>
<dbReference type="Gene3D" id="3.90.1150.10">
    <property type="entry name" value="Aspartate Aminotransferase, domain 1"/>
    <property type="match status" value="1"/>
</dbReference>
<gene>
    <name evidence="5" type="ORF">ACFO3O_11080</name>
</gene>
<dbReference type="InterPro" id="IPR015424">
    <property type="entry name" value="PyrdxlP-dep_Trfase"/>
</dbReference>
<dbReference type="Gene3D" id="3.90.1200.10">
    <property type="match status" value="1"/>
</dbReference>
<dbReference type="InterPro" id="IPR049704">
    <property type="entry name" value="Aminotrans_3_PPA_site"/>
</dbReference>